<name>A0ABT0BIQ6_9SPHN</name>
<dbReference type="Proteomes" id="UP001162881">
    <property type="component" value="Unassembled WGS sequence"/>
</dbReference>
<gene>
    <name evidence="2" type="ORF">MTR62_18190</name>
</gene>
<keyword evidence="3" id="KW-1185">Reference proteome</keyword>
<sequence length="123" mass="13782">MPPPMTPGEFETRVPVWQALSDLFLDTALEEGDHARIASVLSASPYSAQQCEAILRGEVAPVFGRNLYAVAGEWEGWGEADVRRLMANWLRQCASRNPFVRLQVWMAPRFVPHDWSAIAGRLS</sequence>
<dbReference type="InterPro" id="IPR055507">
    <property type="entry name" value="DUF7079"/>
</dbReference>
<dbReference type="RefSeq" id="WP_244023606.1">
    <property type="nucleotide sequence ID" value="NZ_JALHLF010000120.1"/>
</dbReference>
<evidence type="ECO:0000259" key="1">
    <source>
        <dbReference type="Pfam" id="PF23296"/>
    </source>
</evidence>
<comment type="caution">
    <text evidence="2">The sequence shown here is derived from an EMBL/GenBank/DDBJ whole genome shotgun (WGS) entry which is preliminary data.</text>
</comment>
<organism evidence="2 3">
    <name type="scientific">Novosphingobium organovorum</name>
    <dbReference type="NCBI Taxonomy" id="2930092"/>
    <lineage>
        <taxon>Bacteria</taxon>
        <taxon>Pseudomonadati</taxon>
        <taxon>Pseudomonadota</taxon>
        <taxon>Alphaproteobacteria</taxon>
        <taxon>Sphingomonadales</taxon>
        <taxon>Sphingomonadaceae</taxon>
        <taxon>Novosphingobium</taxon>
    </lineage>
</organism>
<reference evidence="2" key="1">
    <citation type="submission" date="2022-03" db="EMBL/GenBank/DDBJ databases">
        <title>Identification of a novel bacterium isolated from mangrove sediments.</title>
        <authorList>
            <person name="Pan X."/>
        </authorList>
    </citation>
    <scope>NUCLEOTIDE SEQUENCE</scope>
    <source>
        <strain evidence="2">B1949</strain>
    </source>
</reference>
<dbReference type="Pfam" id="PF23296">
    <property type="entry name" value="DUF7079"/>
    <property type="match status" value="1"/>
</dbReference>
<feature type="domain" description="DUF7079" evidence="1">
    <location>
        <begin position="11"/>
        <end position="119"/>
    </location>
</feature>
<proteinExistence type="predicted"/>
<evidence type="ECO:0000313" key="2">
    <source>
        <dbReference type="EMBL" id="MCJ2184604.1"/>
    </source>
</evidence>
<evidence type="ECO:0000313" key="3">
    <source>
        <dbReference type="Proteomes" id="UP001162881"/>
    </source>
</evidence>
<dbReference type="EMBL" id="JALHLF010000120">
    <property type="protein sequence ID" value="MCJ2184604.1"/>
    <property type="molecule type" value="Genomic_DNA"/>
</dbReference>
<accession>A0ABT0BIQ6</accession>
<protein>
    <recommendedName>
        <fullName evidence="1">DUF7079 domain-containing protein</fullName>
    </recommendedName>
</protein>